<evidence type="ECO:0000313" key="3">
    <source>
        <dbReference type="WBParaSite" id="ALUE_0001082001-mRNA-1"/>
    </source>
</evidence>
<organism evidence="2 3">
    <name type="scientific">Ascaris lumbricoides</name>
    <name type="common">Giant roundworm</name>
    <dbReference type="NCBI Taxonomy" id="6252"/>
    <lineage>
        <taxon>Eukaryota</taxon>
        <taxon>Metazoa</taxon>
        <taxon>Ecdysozoa</taxon>
        <taxon>Nematoda</taxon>
        <taxon>Chromadorea</taxon>
        <taxon>Rhabditida</taxon>
        <taxon>Spirurina</taxon>
        <taxon>Ascaridomorpha</taxon>
        <taxon>Ascaridoidea</taxon>
        <taxon>Ascarididae</taxon>
        <taxon>Ascaris</taxon>
    </lineage>
</organism>
<dbReference type="GO" id="GO:0006508">
    <property type="term" value="P:proteolysis"/>
    <property type="evidence" value="ECO:0007669"/>
    <property type="project" value="InterPro"/>
</dbReference>
<dbReference type="PROSITE" id="PS50240">
    <property type="entry name" value="TRYPSIN_DOM"/>
    <property type="match status" value="1"/>
</dbReference>
<sequence length="288" mass="32924">LQGKNKLGGVIISPLHILTAAHPFVRFIGLQVCPCQFRVFDMEKERYQEKICQLFTPYLPSTFMLALRSRGYRSFDELQNRSVAYGGKCIRGRMPDLPNHPLCEVSDMQVNKIRSVVVDSDFVMSSCTDGHDWAIVELERPLIFTNKVRPICLPRPDQHVQELLTIFGWGRSNVFNESHPYLRETPMRRDPDCRAPWSDDMPTKAYDYVCTKSLRPDDYEAPRTCHGDSGSGMQQKDENGTAILIGITSFGTKGCPPNELARFTRVDRYLYEICVITGVCYSLNYTVY</sequence>
<keyword evidence="2" id="KW-1185">Reference proteome</keyword>
<dbReference type="Gene3D" id="2.40.10.10">
    <property type="entry name" value="Trypsin-like serine proteases"/>
    <property type="match status" value="1"/>
</dbReference>
<evidence type="ECO:0000259" key="1">
    <source>
        <dbReference type="PROSITE" id="PS50240"/>
    </source>
</evidence>
<dbReference type="InterPro" id="IPR001254">
    <property type="entry name" value="Trypsin_dom"/>
</dbReference>
<dbReference type="SMART" id="SM00020">
    <property type="entry name" value="Tryp_SPc"/>
    <property type="match status" value="1"/>
</dbReference>
<dbReference type="WBParaSite" id="ALUE_0001082001-mRNA-1">
    <property type="protein sequence ID" value="ALUE_0001082001-mRNA-1"/>
    <property type="gene ID" value="ALUE_0001082001"/>
</dbReference>
<dbReference type="Proteomes" id="UP000036681">
    <property type="component" value="Unplaced"/>
</dbReference>
<dbReference type="SUPFAM" id="SSF50494">
    <property type="entry name" value="Trypsin-like serine proteases"/>
    <property type="match status" value="1"/>
</dbReference>
<proteinExistence type="predicted"/>
<dbReference type="PANTHER" id="PTHR24260:SF106">
    <property type="entry name" value="PEPTIDASE S1 DOMAIN-CONTAINING PROTEIN"/>
    <property type="match status" value="1"/>
</dbReference>
<protein>
    <submittedName>
        <fullName evidence="3">Peptidase S1 domain-containing protein</fullName>
    </submittedName>
</protein>
<evidence type="ECO:0000313" key="2">
    <source>
        <dbReference type="Proteomes" id="UP000036681"/>
    </source>
</evidence>
<dbReference type="GO" id="GO:0004252">
    <property type="term" value="F:serine-type endopeptidase activity"/>
    <property type="evidence" value="ECO:0007669"/>
    <property type="project" value="InterPro"/>
</dbReference>
<accession>A0A9J2PLA1</accession>
<dbReference type="PANTHER" id="PTHR24260">
    <property type="match status" value="1"/>
</dbReference>
<dbReference type="InterPro" id="IPR009003">
    <property type="entry name" value="Peptidase_S1_PA"/>
</dbReference>
<dbReference type="Pfam" id="PF00089">
    <property type="entry name" value="Trypsin"/>
    <property type="match status" value="1"/>
</dbReference>
<feature type="domain" description="Peptidase S1" evidence="1">
    <location>
        <begin position="1"/>
        <end position="288"/>
    </location>
</feature>
<dbReference type="InterPro" id="IPR043504">
    <property type="entry name" value="Peptidase_S1_PA_chymotrypsin"/>
</dbReference>
<reference evidence="3" key="1">
    <citation type="submission" date="2023-03" db="UniProtKB">
        <authorList>
            <consortium name="WormBaseParasite"/>
        </authorList>
    </citation>
    <scope>IDENTIFICATION</scope>
</reference>
<dbReference type="InterPro" id="IPR051333">
    <property type="entry name" value="CLIP_Serine_Protease"/>
</dbReference>
<name>A0A9J2PLA1_ASCLU</name>
<dbReference type="AlphaFoldDB" id="A0A9J2PLA1"/>